<dbReference type="EMBL" id="CP021920">
    <property type="protein sequence ID" value="ASB90509.1"/>
    <property type="molecule type" value="Genomic_DNA"/>
</dbReference>
<proteinExistence type="predicted"/>
<sequence>MEKITQMNKEIFKKNLLKTLKELKQFKQLNYVNSKFLIMPIEEPGKVLDGRDQRMRLWALSEKNIGNRFLEIDEVVNLLGSQSPFVPIWIDVSFVEMKEDVAIFKLECSLRFRKPTLLRNAETGHAPFKAIL</sequence>
<accession>A0ABM6LM92</accession>
<reference evidence="1 2" key="1">
    <citation type="submission" date="2017-06" db="EMBL/GenBank/DDBJ databases">
        <title>Genome sequence of Bacillus sonorensis strain SRCM101395.</title>
        <authorList>
            <person name="Cho S.H."/>
        </authorList>
    </citation>
    <scope>NUCLEOTIDE SEQUENCE [LARGE SCALE GENOMIC DNA]</scope>
    <source>
        <strain evidence="1 2">SRCM101395</strain>
    </source>
</reference>
<gene>
    <name evidence="1" type="ORF">S101395_04007</name>
</gene>
<name>A0ABM6LM92_9BACI</name>
<evidence type="ECO:0000313" key="2">
    <source>
        <dbReference type="Proteomes" id="UP000196877"/>
    </source>
</evidence>
<keyword evidence="2" id="KW-1185">Reference proteome</keyword>
<dbReference type="RefSeq" id="WP_006640625.1">
    <property type="nucleotide sequence ID" value="NZ_BORD01000001.1"/>
</dbReference>
<protein>
    <submittedName>
        <fullName evidence="1">Uncharacterized protein</fullName>
    </submittedName>
</protein>
<dbReference type="GeneID" id="92854821"/>
<organism evidence="1 2">
    <name type="scientific">Bacillus sonorensis</name>
    <dbReference type="NCBI Taxonomy" id="119858"/>
    <lineage>
        <taxon>Bacteria</taxon>
        <taxon>Bacillati</taxon>
        <taxon>Bacillota</taxon>
        <taxon>Bacilli</taxon>
        <taxon>Bacillales</taxon>
        <taxon>Bacillaceae</taxon>
        <taxon>Bacillus</taxon>
    </lineage>
</organism>
<dbReference type="Proteomes" id="UP000196877">
    <property type="component" value="Chromosome"/>
</dbReference>
<evidence type="ECO:0000313" key="1">
    <source>
        <dbReference type="EMBL" id="ASB90509.1"/>
    </source>
</evidence>